<evidence type="ECO:0000259" key="3">
    <source>
        <dbReference type="Pfam" id="PF22599"/>
    </source>
</evidence>
<evidence type="ECO:0000313" key="5">
    <source>
        <dbReference type="Proteomes" id="UP000000377"/>
    </source>
</evidence>
<dbReference type="Proteomes" id="UP000000377">
    <property type="component" value="Chromosome"/>
</dbReference>
<keyword evidence="5" id="KW-1185">Reference proteome</keyword>
<evidence type="ECO:0000313" key="4">
    <source>
        <dbReference type="EMBL" id="ADI07819.1"/>
    </source>
</evidence>
<evidence type="ECO:0000256" key="1">
    <source>
        <dbReference type="SAM" id="MobiDB-lite"/>
    </source>
</evidence>
<dbReference type="KEGG" id="sbh:SBI_04699"/>
<organism evidence="4 5">
    <name type="scientific">Streptomyces bingchenggensis (strain BCW-1)</name>
    <dbReference type="NCBI Taxonomy" id="749414"/>
    <lineage>
        <taxon>Bacteria</taxon>
        <taxon>Bacillati</taxon>
        <taxon>Actinomycetota</taxon>
        <taxon>Actinomycetes</taxon>
        <taxon>Kitasatosporales</taxon>
        <taxon>Streptomycetaceae</taxon>
        <taxon>Streptomyces</taxon>
    </lineage>
</organism>
<feature type="compositionally biased region" description="Gly residues" evidence="1">
    <location>
        <begin position="109"/>
        <end position="125"/>
    </location>
</feature>
<feature type="compositionally biased region" description="Low complexity" evidence="1">
    <location>
        <begin position="99"/>
        <end position="108"/>
    </location>
</feature>
<dbReference type="eggNOG" id="COG0342">
    <property type="taxonomic scope" value="Bacteria"/>
</dbReference>
<feature type="compositionally biased region" description="Gly residues" evidence="1">
    <location>
        <begin position="22"/>
        <end position="37"/>
    </location>
</feature>
<feature type="domain" description="SecDF P1 head subdomain" evidence="3">
    <location>
        <begin position="136"/>
        <end position="239"/>
    </location>
</feature>
<keyword evidence="2" id="KW-0732">Signal</keyword>
<dbReference type="PATRIC" id="fig|749414.3.peg.4858"/>
<proteinExistence type="predicted"/>
<protein>
    <submittedName>
        <fullName evidence="4">Preprotein translocase subunit SecD</fullName>
    </submittedName>
</protein>
<feature type="chain" id="PRO_5039153651" evidence="2">
    <location>
        <begin position="21"/>
        <end position="239"/>
    </location>
</feature>
<reference evidence="4 5" key="1">
    <citation type="journal article" date="2010" name="J. Bacteriol.">
        <title>Genome sequence of the milbemycin-producing bacterium Streptomyces bingchenggensis.</title>
        <authorList>
            <person name="Wang X.J."/>
            <person name="Yan Y.J."/>
            <person name="Zhang B."/>
            <person name="An J."/>
            <person name="Wang J.J."/>
            <person name="Tian J."/>
            <person name="Jiang L."/>
            <person name="Chen Y.H."/>
            <person name="Huang S.X."/>
            <person name="Yin M."/>
            <person name="Zhang J."/>
            <person name="Gao A.L."/>
            <person name="Liu C.X."/>
            <person name="Zhu Z.X."/>
            <person name="Xiang W.S."/>
        </authorList>
    </citation>
    <scope>NUCLEOTIDE SEQUENCE [LARGE SCALE GENOMIC DNA]</scope>
    <source>
        <strain evidence="4 5">BCW-1</strain>
    </source>
</reference>
<dbReference type="AlphaFoldDB" id="D7BZ83"/>
<feature type="compositionally biased region" description="Gly residues" evidence="1">
    <location>
        <begin position="53"/>
        <end position="68"/>
    </location>
</feature>
<dbReference type="HOGENOM" id="CLU_1160549_0_0_11"/>
<gene>
    <name evidence="4" type="primary">secD</name>
    <name evidence="4" type="ordered locus">SBI_04699</name>
</gene>
<dbReference type="EMBL" id="CP002047">
    <property type="protein sequence ID" value="ADI07819.1"/>
    <property type="molecule type" value="Genomic_DNA"/>
</dbReference>
<evidence type="ECO:0000256" key="2">
    <source>
        <dbReference type="SAM" id="SignalP"/>
    </source>
</evidence>
<sequence length="239" mass="23042">MRARGVAVAGLLLTASAATGCDDGGSDGAGERGGAIGGAFDPPKKAPSAPEAPGGGGGEGGSAAGGVVSGPPVKFLPVEREEPGPCPSGAADAYTDTPTGKTGETSGTASGGATSGGTASGGATSGGATEAGQSCLYVDPDGGMSVRRTESAKATFDTQYANGFIVTIDLAGADAARFGELTGKLAKEQPPRNRLAMVRGDKLLSAPTVASAIPGGKVQITGSFDRDEAEQLARDLGGG</sequence>
<accession>D7BZ83</accession>
<name>D7BZ83_STRBB</name>
<dbReference type="STRING" id="749414.SBI_04699"/>
<feature type="region of interest" description="Disordered" evidence="1">
    <location>
        <begin position="17"/>
        <end position="128"/>
    </location>
</feature>
<feature type="signal peptide" evidence="2">
    <location>
        <begin position="1"/>
        <end position="20"/>
    </location>
</feature>
<dbReference type="Pfam" id="PF22599">
    <property type="entry name" value="SecDF_P1_head"/>
    <property type="match status" value="1"/>
</dbReference>
<dbReference type="PROSITE" id="PS51257">
    <property type="entry name" value="PROKAR_LIPOPROTEIN"/>
    <property type="match status" value="1"/>
</dbReference>
<dbReference type="Gene3D" id="3.30.1360.200">
    <property type="match status" value="1"/>
</dbReference>
<dbReference type="InterPro" id="IPR054384">
    <property type="entry name" value="SecDF_P1_head"/>
</dbReference>